<proteinExistence type="predicted"/>
<keyword evidence="2" id="KW-1185">Reference proteome</keyword>
<name>A0ACB6QA97_9PLEO</name>
<organism evidence="1 2">
    <name type="scientific">Lindgomyces ingoldianus</name>
    <dbReference type="NCBI Taxonomy" id="673940"/>
    <lineage>
        <taxon>Eukaryota</taxon>
        <taxon>Fungi</taxon>
        <taxon>Dikarya</taxon>
        <taxon>Ascomycota</taxon>
        <taxon>Pezizomycotina</taxon>
        <taxon>Dothideomycetes</taxon>
        <taxon>Pleosporomycetidae</taxon>
        <taxon>Pleosporales</taxon>
        <taxon>Lindgomycetaceae</taxon>
        <taxon>Lindgomyces</taxon>
    </lineage>
</organism>
<gene>
    <name evidence="1" type="ORF">BDR25DRAFT_297413</name>
</gene>
<reference evidence="1" key="1">
    <citation type="journal article" date="2020" name="Stud. Mycol.">
        <title>101 Dothideomycetes genomes: a test case for predicting lifestyles and emergence of pathogens.</title>
        <authorList>
            <person name="Haridas S."/>
            <person name="Albert R."/>
            <person name="Binder M."/>
            <person name="Bloem J."/>
            <person name="Labutti K."/>
            <person name="Salamov A."/>
            <person name="Andreopoulos B."/>
            <person name="Baker S."/>
            <person name="Barry K."/>
            <person name="Bills G."/>
            <person name="Bluhm B."/>
            <person name="Cannon C."/>
            <person name="Castanera R."/>
            <person name="Culley D."/>
            <person name="Daum C."/>
            <person name="Ezra D."/>
            <person name="Gonzalez J."/>
            <person name="Henrissat B."/>
            <person name="Kuo A."/>
            <person name="Liang C."/>
            <person name="Lipzen A."/>
            <person name="Lutzoni F."/>
            <person name="Magnuson J."/>
            <person name="Mondo S."/>
            <person name="Nolan M."/>
            <person name="Ohm R."/>
            <person name="Pangilinan J."/>
            <person name="Park H.-J."/>
            <person name="Ramirez L."/>
            <person name="Alfaro M."/>
            <person name="Sun H."/>
            <person name="Tritt A."/>
            <person name="Yoshinaga Y."/>
            <person name="Zwiers L.-H."/>
            <person name="Turgeon B."/>
            <person name="Goodwin S."/>
            <person name="Spatafora J."/>
            <person name="Crous P."/>
            <person name="Grigoriev I."/>
        </authorList>
    </citation>
    <scope>NUCLEOTIDE SEQUENCE</scope>
    <source>
        <strain evidence="1">ATCC 200398</strain>
    </source>
</reference>
<comment type="caution">
    <text evidence="1">The sequence shown here is derived from an EMBL/GenBank/DDBJ whole genome shotgun (WGS) entry which is preliminary data.</text>
</comment>
<dbReference type="EMBL" id="MU003545">
    <property type="protein sequence ID" value="KAF2463832.1"/>
    <property type="molecule type" value="Genomic_DNA"/>
</dbReference>
<sequence>MSWTWSGAMDQVYQIQTWDNIDSAKVPTRIQYANDQPVAWGFAAKDSVTTFEWFKLLLDYENLPLGVRTSQHVQRTLARLEGWSGYQGNPVKAAMKVTRHYLARLWRHGIEMIQDQYGQTWADGASCKVVITRPAIWSQKASARTRKVAKKSILSDYSPFESVSISMISEPEAAAQAVLLAPTVRNRPDITRPNDIFLVCDAGGGTVDVISYEVQSLNPMKLTEFVEGRGDLCGAIFIDNEFECFMRLQVGPMDWDSLSSNHRERVMDREWESGIKRPFDPKKRIKWTVDIAALGRSFAFSGYDDTILHYESSILP</sequence>
<evidence type="ECO:0000313" key="2">
    <source>
        <dbReference type="Proteomes" id="UP000799755"/>
    </source>
</evidence>
<protein>
    <submittedName>
        <fullName evidence="1">Uncharacterized protein</fullName>
    </submittedName>
</protein>
<dbReference type="Proteomes" id="UP000799755">
    <property type="component" value="Unassembled WGS sequence"/>
</dbReference>
<accession>A0ACB6QA97</accession>
<evidence type="ECO:0000313" key="1">
    <source>
        <dbReference type="EMBL" id="KAF2463832.1"/>
    </source>
</evidence>